<dbReference type="Proteomes" id="UP000698963">
    <property type="component" value="Unassembled WGS sequence"/>
</dbReference>
<feature type="domain" description="ABC transporter" evidence="4">
    <location>
        <begin position="6"/>
        <end position="210"/>
    </location>
</feature>
<evidence type="ECO:0000256" key="1">
    <source>
        <dbReference type="ARBA" id="ARBA00022448"/>
    </source>
</evidence>
<name>A0A921AVP7_9BACT</name>
<accession>A0A921AVP7</accession>
<keyword evidence="3 5" id="KW-0067">ATP-binding</keyword>
<keyword evidence="1" id="KW-0813">Transport</keyword>
<dbReference type="InterPro" id="IPR051782">
    <property type="entry name" value="ABC_Transporter_VariousFunc"/>
</dbReference>
<organism evidence="5 6">
    <name type="scientific">Mailhella massiliensis</name>
    <dbReference type="NCBI Taxonomy" id="1903261"/>
    <lineage>
        <taxon>Bacteria</taxon>
        <taxon>Pseudomonadati</taxon>
        <taxon>Thermodesulfobacteriota</taxon>
        <taxon>Desulfovibrionia</taxon>
        <taxon>Desulfovibrionales</taxon>
        <taxon>Desulfovibrionaceae</taxon>
        <taxon>Mailhella</taxon>
    </lineage>
</organism>
<dbReference type="Pfam" id="PF00005">
    <property type="entry name" value="ABC_tran"/>
    <property type="match status" value="1"/>
</dbReference>
<dbReference type="InterPro" id="IPR027417">
    <property type="entry name" value="P-loop_NTPase"/>
</dbReference>
<dbReference type="SUPFAM" id="SSF52540">
    <property type="entry name" value="P-loop containing nucleoside triphosphate hydrolases"/>
    <property type="match status" value="1"/>
</dbReference>
<dbReference type="PROSITE" id="PS50893">
    <property type="entry name" value="ABC_TRANSPORTER_2"/>
    <property type="match status" value="1"/>
</dbReference>
<protein>
    <submittedName>
        <fullName evidence="5">ATP-binding cassette domain-containing protein</fullName>
    </submittedName>
</protein>
<dbReference type="GO" id="GO:0005524">
    <property type="term" value="F:ATP binding"/>
    <property type="evidence" value="ECO:0007669"/>
    <property type="project" value="UniProtKB-KW"/>
</dbReference>
<dbReference type="AlphaFoldDB" id="A0A921AVP7"/>
<dbReference type="InterPro" id="IPR003593">
    <property type="entry name" value="AAA+_ATPase"/>
</dbReference>
<gene>
    <name evidence="5" type="ORF">K8W16_05070</name>
</gene>
<dbReference type="Gene3D" id="3.40.50.300">
    <property type="entry name" value="P-loop containing nucleotide triphosphate hydrolases"/>
    <property type="match status" value="1"/>
</dbReference>
<dbReference type="SMART" id="SM00382">
    <property type="entry name" value="AAA"/>
    <property type="match status" value="1"/>
</dbReference>
<dbReference type="EMBL" id="DYZA01000094">
    <property type="protein sequence ID" value="HJD96998.1"/>
    <property type="molecule type" value="Genomic_DNA"/>
</dbReference>
<dbReference type="PANTHER" id="PTHR42939">
    <property type="entry name" value="ABC TRANSPORTER ATP-BINDING PROTEIN ALBC-RELATED"/>
    <property type="match status" value="1"/>
</dbReference>
<reference evidence="5" key="1">
    <citation type="journal article" date="2021" name="PeerJ">
        <title>Extensive microbial diversity within the chicken gut microbiome revealed by metagenomics and culture.</title>
        <authorList>
            <person name="Gilroy R."/>
            <person name="Ravi A."/>
            <person name="Getino M."/>
            <person name="Pursley I."/>
            <person name="Horton D.L."/>
            <person name="Alikhan N.F."/>
            <person name="Baker D."/>
            <person name="Gharbi K."/>
            <person name="Hall N."/>
            <person name="Watson M."/>
            <person name="Adriaenssens E.M."/>
            <person name="Foster-Nyarko E."/>
            <person name="Jarju S."/>
            <person name="Secka A."/>
            <person name="Antonio M."/>
            <person name="Oren A."/>
            <person name="Chaudhuri R.R."/>
            <person name="La Ragione R."/>
            <person name="Hildebrand F."/>
            <person name="Pallen M.J."/>
        </authorList>
    </citation>
    <scope>NUCLEOTIDE SEQUENCE</scope>
    <source>
        <strain evidence="5">ChiGjej2B2-19336</strain>
    </source>
</reference>
<evidence type="ECO:0000313" key="6">
    <source>
        <dbReference type="Proteomes" id="UP000698963"/>
    </source>
</evidence>
<evidence type="ECO:0000256" key="3">
    <source>
        <dbReference type="ARBA" id="ARBA00022840"/>
    </source>
</evidence>
<sequence>MEGALLELKGVAKAFGPRLLFRHVDASLMPGTLSLLAGANGAGKSTLMRIMAGLARPDAGTVKRAVPEEKLGYMAHATFLYPGLDAEENLLFWARAAGLGQAAERVKNALERVGLSRHAHERAGIFSRGMAQRLNLARLLLADPLLILLDEPATGLDIASRSMLRELMLEARGRGAAVLWISHDLKEDAPHADSIFMLEKRSLTQSTGGAPC</sequence>
<evidence type="ECO:0000313" key="5">
    <source>
        <dbReference type="EMBL" id="HJD96998.1"/>
    </source>
</evidence>
<proteinExistence type="predicted"/>
<keyword evidence="2" id="KW-0547">Nucleotide-binding</keyword>
<dbReference type="RefSeq" id="WP_304121721.1">
    <property type="nucleotide sequence ID" value="NZ_DYZA01000094.1"/>
</dbReference>
<dbReference type="InterPro" id="IPR003439">
    <property type="entry name" value="ABC_transporter-like_ATP-bd"/>
</dbReference>
<comment type="caution">
    <text evidence="5">The sequence shown here is derived from an EMBL/GenBank/DDBJ whole genome shotgun (WGS) entry which is preliminary data.</text>
</comment>
<dbReference type="PANTHER" id="PTHR42939:SF1">
    <property type="entry name" value="ABC TRANSPORTER ATP-BINDING PROTEIN ALBC-RELATED"/>
    <property type="match status" value="1"/>
</dbReference>
<evidence type="ECO:0000259" key="4">
    <source>
        <dbReference type="PROSITE" id="PS50893"/>
    </source>
</evidence>
<evidence type="ECO:0000256" key="2">
    <source>
        <dbReference type="ARBA" id="ARBA00022741"/>
    </source>
</evidence>
<dbReference type="GO" id="GO:0016887">
    <property type="term" value="F:ATP hydrolysis activity"/>
    <property type="evidence" value="ECO:0007669"/>
    <property type="project" value="InterPro"/>
</dbReference>
<reference evidence="5" key="2">
    <citation type="submission" date="2021-09" db="EMBL/GenBank/DDBJ databases">
        <authorList>
            <person name="Gilroy R."/>
        </authorList>
    </citation>
    <scope>NUCLEOTIDE SEQUENCE</scope>
    <source>
        <strain evidence="5">ChiGjej2B2-19336</strain>
    </source>
</reference>